<dbReference type="InterPro" id="IPR011109">
    <property type="entry name" value="DNA_bind_recombinase_dom"/>
</dbReference>
<organism evidence="2 3">
    <name type="scientific">Nocardia suismassiliense</name>
    <dbReference type="NCBI Taxonomy" id="2077092"/>
    <lineage>
        <taxon>Bacteria</taxon>
        <taxon>Bacillati</taxon>
        <taxon>Actinomycetota</taxon>
        <taxon>Actinomycetes</taxon>
        <taxon>Mycobacteriales</taxon>
        <taxon>Nocardiaceae</taxon>
        <taxon>Nocardia</taxon>
    </lineage>
</organism>
<dbReference type="Pfam" id="PF00239">
    <property type="entry name" value="Resolvase"/>
    <property type="match status" value="1"/>
</dbReference>
<dbReference type="PANTHER" id="PTHR30461:SF23">
    <property type="entry name" value="DNA RECOMBINASE-RELATED"/>
    <property type="match status" value="1"/>
</dbReference>
<dbReference type="SUPFAM" id="SSF53041">
    <property type="entry name" value="Resolvase-like"/>
    <property type="match status" value="1"/>
</dbReference>
<dbReference type="Gene3D" id="3.90.1750.20">
    <property type="entry name" value="Putative Large Serine Recombinase, Chain B, Domain 2"/>
    <property type="match status" value="1"/>
</dbReference>
<name>A0ABW6R5Q7_9NOCA</name>
<dbReference type="Gene3D" id="3.40.50.1390">
    <property type="entry name" value="Resolvase, N-terminal catalytic domain"/>
    <property type="match status" value="1"/>
</dbReference>
<dbReference type="SMART" id="SM00857">
    <property type="entry name" value="Resolvase"/>
    <property type="match status" value="1"/>
</dbReference>
<feature type="domain" description="Recombinase" evidence="1">
    <location>
        <begin position="187"/>
        <end position="315"/>
    </location>
</feature>
<keyword evidence="3" id="KW-1185">Reference proteome</keyword>
<evidence type="ECO:0000259" key="1">
    <source>
        <dbReference type="PROSITE" id="PS51737"/>
    </source>
</evidence>
<proteinExistence type="predicted"/>
<reference evidence="2 3" key="1">
    <citation type="submission" date="2024-10" db="EMBL/GenBank/DDBJ databases">
        <title>The Natural Products Discovery Center: Release of the First 8490 Sequenced Strains for Exploring Actinobacteria Biosynthetic Diversity.</title>
        <authorList>
            <person name="Kalkreuter E."/>
            <person name="Kautsar S.A."/>
            <person name="Yang D."/>
            <person name="Bader C.D."/>
            <person name="Teijaro C.N."/>
            <person name="Fluegel L."/>
            <person name="Davis C.M."/>
            <person name="Simpson J.R."/>
            <person name="Lauterbach L."/>
            <person name="Steele A.D."/>
            <person name="Gui C."/>
            <person name="Meng S."/>
            <person name="Li G."/>
            <person name="Viehrig K."/>
            <person name="Ye F."/>
            <person name="Su P."/>
            <person name="Kiefer A.F."/>
            <person name="Nichols A."/>
            <person name="Cepeda A.J."/>
            <person name="Yan W."/>
            <person name="Fan B."/>
            <person name="Jiang Y."/>
            <person name="Adhikari A."/>
            <person name="Zheng C.-J."/>
            <person name="Schuster L."/>
            <person name="Cowan T.M."/>
            <person name="Smanski M.J."/>
            <person name="Chevrette M.G."/>
            <person name="De Carvalho L.P.S."/>
            <person name="Shen B."/>
        </authorList>
    </citation>
    <scope>NUCLEOTIDE SEQUENCE [LARGE SCALE GENOMIC DNA]</scope>
    <source>
        <strain evidence="2 3">NPDC003040</strain>
    </source>
</reference>
<dbReference type="PANTHER" id="PTHR30461">
    <property type="entry name" value="DNA-INVERTASE FROM LAMBDOID PROPHAGE"/>
    <property type="match status" value="1"/>
</dbReference>
<comment type="caution">
    <text evidence="2">The sequence shown here is derived from an EMBL/GenBank/DDBJ whole genome shotgun (WGS) entry which is preliminary data.</text>
</comment>
<protein>
    <submittedName>
        <fullName evidence="2">Recombinase family protein</fullName>
    </submittedName>
</protein>
<dbReference type="InterPro" id="IPR038109">
    <property type="entry name" value="DNA_bind_recomb_sf"/>
</dbReference>
<evidence type="ECO:0000313" key="2">
    <source>
        <dbReference type="EMBL" id="MFF3228850.1"/>
    </source>
</evidence>
<dbReference type="Pfam" id="PF07508">
    <property type="entry name" value="Recombinase"/>
    <property type="match status" value="1"/>
</dbReference>
<dbReference type="Proteomes" id="UP001601948">
    <property type="component" value="Unassembled WGS sequence"/>
</dbReference>
<dbReference type="EMBL" id="JBIAPI010000016">
    <property type="protein sequence ID" value="MFF3228850.1"/>
    <property type="molecule type" value="Genomic_DNA"/>
</dbReference>
<gene>
    <name evidence="2" type="ORF">ACFYV7_39075</name>
</gene>
<dbReference type="InterPro" id="IPR006119">
    <property type="entry name" value="Resolv_N"/>
</dbReference>
<dbReference type="RefSeq" id="WP_387725975.1">
    <property type="nucleotide sequence ID" value="NZ_JBIAPI010000016.1"/>
</dbReference>
<accession>A0ABW6R5Q7</accession>
<dbReference type="InterPro" id="IPR036162">
    <property type="entry name" value="Resolvase-like_N_sf"/>
</dbReference>
<sequence>MPSDTNEWAVLDELLGIEVADQQSDQSQQHAFYGRCSTEDNQDPETSYGWQSGNAQKFAPGSIVASYFDVGQSRSVPLHRRTQAARLLADLKNPSRGWTAIVVGEGTRCWFGNQFSLVAPRIQAHGVDIWVPELGGKYNAKNATHNMMMSMLGGLSESERQHVQQRTRASMDAQVLNEGRHQGGRAPYGYVVVDGPPHPNPHRAADGLKLHILSIDVAAAPVVQRIFREYIGGRGDKAIAEELNRDGIPCPSAHRPEQNRHRAGDGWQAPTVGAILQNPRYTGYAVFGRWMKKEELIDPDDVAAGYAIRFVRASADRIIRSRRPAHPQIVSVESFTEAHLIRRGRAGINNRDRAKLERTRTLIPRPYLLRGHIRCDACNRKMQAELVGQNVYYRCRARTLAPGSDVLADHPKTVNLRESVLVDPLDRWLSALFGREHRDQTVAFLLEAQNADDTDARRALLRRRVLDAETKLQRYLAAIEAGVDPAGFVISMNAAQAEKAAAQAELEAIPKPVRITETEMHKLIESAGDIRAVLQAGAPEDKQLLYEALNIQVRYQHRQQLAVVSASLPGFSTGVRRGTHALNTRIDLRKRPARATS</sequence>
<dbReference type="PROSITE" id="PS51737">
    <property type="entry name" value="RECOMBINASE_DNA_BIND"/>
    <property type="match status" value="1"/>
</dbReference>
<dbReference type="InterPro" id="IPR050639">
    <property type="entry name" value="SSR_resolvase"/>
</dbReference>
<evidence type="ECO:0000313" key="3">
    <source>
        <dbReference type="Proteomes" id="UP001601948"/>
    </source>
</evidence>